<comment type="catalytic activity">
    <reaction evidence="8">
        <text>L-cysteinyl-[protein] + hexadecanoyl-CoA = S-hexadecanoyl-L-cysteinyl-[protein] + CoA</text>
        <dbReference type="Rhea" id="RHEA:36683"/>
        <dbReference type="Rhea" id="RHEA-COMP:10131"/>
        <dbReference type="Rhea" id="RHEA-COMP:11032"/>
        <dbReference type="ChEBI" id="CHEBI:29950"/>
        <dbReference type="ChEBI" id="CHEBI:57287"/>
        <dbReference type="ChEBI" id="CHEBI:57379"/>
        <dbReference type="ChEBI" id="CHEBI:74151"/>
        <dbReference type="EC" id="2.3.1.225"/>
    </reaction>
</comment>
<dbReference type="EMBL" id="QGNW01002594">
    <property type="protein sequence ID" value="RVW15795.1"/>
    <property type="molecule type" value="Genomic_DNA"/>
</dbReference>
<evidence type="ECO:0000256" key="5">
    <source>
        <dbReference type="ARBA" id="ARBA00022989"/>
    </source>
</evidence>
<evidence type="ECO:0000256" key="4">
    <source>
        <dbReference type="ARBA" id="ARBA00022692"/>
    </source>
</evidence>
<dbReference type="InterPro" id="IPR001594">
    <property type="entry name" value="Palmitoyltrfase_DHHC"/>
</dbReference>
<evidence type="ECO:0000256" key="7">
    <source>
        <dbReference type="ARBA" id="ARBA00023315"/>
    </source>
</evidence>
<feature type="domain" description="Palmitoyltransferase DHHC" evidence="9">
    <location>
        <begin position="89"/>
        <end position="134"/>
    </location>
</feature>
<evidence type="ECO:0000256" key="1">
    <source>
        <dbReference type="ARBA" id="ARBA00004127"/>
    </source>
</evidence>
<dbReference type="InterPro" id="IPR039859">
    <property type="entry name" value="PFA4/ZDH16/20/ERF2-like"/>
</dbReference>
<dbReference type="GO" id="GO:0012505">
    <property type="term" value="C:endomembrane system"/>
    <property type="evidence" value="ECO:0007669"/>
    <property type="project" value="UniProtKB-SubCell"/>
</dbReference>
<comment type="caution">
    <text evidence="8">Lacks conserved residue(s) required for the propagation of feature annotation.</text>
</comment>
<keyword evidence="3 8" id="KW-0808">Transferase</keyword>
<sequence>MLVKIKSDDPHFKYPVLFTGLILTFLDLAFLYMTSGRDPGIVPRNTQPPESDDGLDGTSSLEWINDATPELKIPRTKDVLINGYIIKVKYCDTCMIYRPPRASHCSICNNCVQKFDHHCPWVGQCIALTTYENFRYRYDKNKNPYNKGILKNFIEFGFGKIPPSMFNFREWVVADDDIFMPSITRDFSGGTVSLQKSDVEVGSQFNKDGDVPVPHILKNLDYSGIGEDTQKKEGNGNNAFDDPFFFPDDSEIRYEADSRFNQEPRYSHGISNA</sequence>
<dbReference type="EC" id="2.3.1.225" evidence="8"/>
<evidence type="ECO:0000256" key="2">
    <source>
        <dbReference type="ARBA" id="ARBA00008574"/>
    </source>
</evidence>
<dbReference type="Pfam" id="PF01529">
    <property type="entry name" value="DHHC"/>
    <property type="match status" value="1"/>
</dbReference>
<keyword evidence="5 8" id="KW-1133">Transmembrane helix</keyword>
<evidence type="ECO:0000313" key="11">
    <source>
        <dbReference type="Proteomes" id="UP000288805"/>
    </source>
</evidence>
<comment type="domain">
    <text evidence="8">The DHHC domain is required for palmitoyltransferase activity.</text>
</comment>
<feature type="transmembrane region" description="Helical" evidence="8">
    <location>
        <begin position="12"/>
        <end position="33"/>
    </location>
</feature>
<reference evidence="10 11" key="1">
    <citation type="journal article" date="2018" name="PLoS Genet.">
        <title>Population sequencing reveals clonal diversity and ancestral inbreeding in the grapevine cultivar Chardonnay.</title>
        <authorList>
            <person name="Roach M.J."/>
            <person name="Johnson D.L."/>
            <person name="Bohlmann J."/>
            <person name="van Vuuren H.J."/>
            <person name="Jones S.J."/>
            <person name="Pretorius I.S."/>
            <person name="Schmidt S.A."/>
            <person name="Borneman A.R."/>
        </authorList>
    </citation>
    <scope>NUCLEOTIDE SEQUENCE [LARGE SCALE GENOMIC DNA]</scope>
    <source>
        <strain evidence="11">cv. Chardonnay</strain>
        <tissue evidence="10">Leaf</tissue>
    </source>
</reference>
<evidence type="ECO:0000256" key="6">
    <source>
        <dbReference type="ARBA" id="ARBA00023136"/>
    </source>
</evidence>
<keyword evidence="6 8" id="KW-0472">Membrane</keyword>
<protein>
    <recommendedName>
        <fullName evidence="8">S-acyltransferase</fullName>
        <ecNumber evidence="8">2.3.1.225</ecNumber>
    </recommendedName>
    <alternativeName>
        <fullName evidence="8">Palmitoyltransferase</fullName>
    </alternativeName>
</protein>
<comment type="subcellular location">
    <subcellularLocation>
        <location evidence="1">Endomembrane system</location>
        <topology evidence="1">Multi-pass membrane protein</topology>
    </subcellularLocation>
</comment>
<evidence type="ECO:0000256" key="8">
    <source>
        <dbReference type="RuleBase" id="RU079119"/>
    </source>
</evidence>
<dbReference type="GO" id="GO:0019706">
    <property type="term" value="F:protein-cysteine S-palmitoyltransferase activity"/>
    <property type="evidence" value="ECO:0007669"/>
    <property type="project" value="UniProtKB-EC"/>
</dbReference>
<keyword evidence="7 8" id="KW-0012">Acyltransferase</keyword>
<evidence type="ECO:0000256" key="3">
    <source>
        <dbReference type="ARBA" id="ARBA00022679"/>
    </source>
</evidence>
<dbReference type="PROSITE" id="PS50216">
    <property type="entry name" value="DHHC"/>
    <property type="match status" value="1"/>
</dbReference>
<dbReference type="PANTHER" id="PTHR22883:SF484">
    <property type="entry name" value="PROTEIN S-ACYLTRANSFERASE 2-RELATED"/>
    <property type="match status" value="1"/>
</dbReference>
<dbReference type="AlphaFoldDB" id="A0A438BXP8"/>
<proteinExistence type="inferred from homology"/>
<keyword evidence="4 8" id="KW-0812">Transmembrane</keyword>
<dbReference type="PANTHER" id="PTHR22883">
    <property type="entry name" value="ZINC FINGER DHHC DOMAIN CONTAINING PROTEIN"/>
    <property type="match status" value="1"/>
</dbReference>
<organism evidence="10 11">
    <name type="scientific">Vitis vinifera</name>
    <name type="common">Grape</name>
    <dbReference type="NCBI Taxonomy" id="29760"/>
    <lineage>
        <taxon>Eukaryota</taxon>
        <taxon>Viridiplantae</taxon>
        <taxon>Streptophyta</taxon>
        <taxon>Embryophyta</taxon>
        <taxon>Tracheophyta</taxon>
        <taxon>Spermatophyta</taxon>
        <taxon>Magnoliopsida</taxon>
        <taxon>eudicotyledons</taxon>
        <taxon>Gunneridae</taxon>
        <taxon>Pentapetalae</taxon>
        <taxon>rosids</taxon>
        <taxon>Vitales</taxon>
        <taxon>Vitaceae</taxon>
        <taxon>Viteae</taxon>
        <taxon>Vitis</taxon>
    </lineage>
</organism>
<evidence type="ECO:0000259" key="9">
    <source>
        <dbReference type="Pfam" id="PF01529"/>
    </source>
</evidence>
<gene>
    <name evidence="10" type="primary">PAT03_1</name>
    <name evidence="10" type="ORF">CK203_073136</name>
</gene>
<evidence type="ECO:0000313" key="10">
    <source>
        <dbReference type="EMBL" id="RVW15795.1"/>
    </source>
</evidence>
<comment type="similarity">
    <text evidence="2 8">Belongs to the DHHC palmitoyltransferase family.</text>
</comment>
<accession>A0A438BXP8</accession>
<comment type="caution">
    <text evidence="10">The sequence shown here is derived from an EMBL/GenBank/DDBJ whole genome shotgun (WGS) entry which is preliminary data.</text>
</comment>
<name>A0A438BXP8_VITVI</name>
<dbReference type="Proteomes" id="UP000288805">
    <property type="component" value="Unassembled WGS sequence"/>
</dbReference>